<evidence type="ECO:0000313" key="11">
    <source>
        <dbReference type="Proteomes" id="UP000014760"/>
    </source>
</evidence>
<dbReference type="Pfam" id="PF12796">
    <property type="entry name" value="Ank_2"/>
    <property type="match status" value="1"/>
</dbReference>
<dbReference type="SUPFAM" id="SSF48403">
    <property type="entry name" value="Ankyrin repeat"/>
    <property type="match status" value="1"/>
</dbReference>
<reference evidence="10" key="3">
    <citation type="submission" date="2015-06" db="UniProtKB">
        <authorList>
            <consortium name="EnsemblMetazoa"/>
        </authorList>
    </citation>
    <scope>IDENTIFICATION</scope>
</reference>
<accession>X1YYW8</accession>
<evidence type="ECO:0000256" key="1">
    <source>
        <dbReference type="ARBA" id="ARBA00004586"/>
    </source>
</evidence>
<dbReference type="InterPro" id="IPR036770">
    <property type="entry name" value="Ankyrin_rpt-contain_sf"/>
</dbReference>
<name>X1YYW8_CAPTE</name>
<dbReference type="Proteomes" id="UP000014760">
    <property type="component" value="Unassembled WGS sequence"/>
</dbReference>
<reference evidence="11" key="1">
    <citation type="submission" date="2012-12" db="EMBL/GenBank/DDBJ databases">
        <authorList>
            <person name="Hellsten U."/>
            <person name="Grimwood J."/>
            <person name="Chapman J.A."/>
            <person name="Shapiro H."/>
            <person name="Aerts A."/>
            <person name="Otillar R.P."/>
            <person name="Terry A.Y."/>
            <person name="Boore J.L."/>
            <person name="Simakov O."/>
            <person name="Marletaz F."/>
            <person name="Cho S.-J."/>
            <person name="Edsinger-Gonzales E."/>
            <person name="Havlak P."/>
            <person name="Kuo D.-H."/>
            <person name="Larsson T."/>
            <person name="Lv J."/>
            <person name="Arendt D."/>
            <person name="Savage R."/>
            <person name="Osoegawa K."/>
            <person name="de Jong P."/>
            <person name="Lindberg D.R."/>
            <person name="Seaver E.C."/>
            <person name="Weisblat D.A."/>
            <person name="Putnam N.H."/>
            <person name="Grigoriev I.V."/>
            <person name="Rokhsar D.S."/>
        </authorList>
    </citation>
    <scope>NUCLEOTIDE SEQUENCE</scope>
    <source>
        <strain evidence="11">I ESC-2004</strain>
    </source>
</reference>
<feature type="domain" description="Ankyrin repeat" evidence="9">
    <location>
        <begin position="151"/>
        <end position="406"/>
    </location>
</feature>
<dbReference type="HOGENOM" id="CLU_026137_1_0_1"/>
<dbReference type="GO" id="GO:0006621">
    <property type="term" value="P:protein retention in ER lumen"/>
    <property type="evidence" value="ECO:0007669"/>
    <property type="project" value="TreeGrafter"/>
</dbReference>
<dbReference type="SMART" id="SM00248">
    <property type="entry name" value="ANK"/>
    <property type="match status" value="3"/>
</dbReference>
<dbReference type="PROSITE" id="PS50088">
    <property type="entry name" value="ANK_REPEAT"/>
    <property type="match status" value="1"/>
</dbReference>
<evidence type="ECO:0000256" key="6">
    <source>
        <dbReference type="ARBA" id="ARBA00023186"/>
    </source>
</evidence>
<dbReference type="GO" id="GO:0005789">
    <property type="term" value="C:endoplasmic reticulum membrane"/>
    <property type="evidence" value="ECO:0007669"/>
    <property type="project" value="UniProtKB-SubCell"/>
</dbReference>
<evidence type="ECO:0000256" key="7">
    <source>
        <dbReference type="ARBA" id="ARBA00037107"/>
    </source>
</evidence>
<evidence type="ECO:0000256" key="2">
    <source>
        <dbReference type="ARBA" id="ARBA00022737"/>
    </source>
</evidence>
<dbReference type="GO" id="GO:0005102">
    <property type="term" value="F:signaling receptor binding"/>
    <property type="evidence" value="ECO:0007669"/>
    <property type="project" value="TreeGrafter"/>
</dbReference>
<dbReference type="InterPro" id="IPR021832">
    <property type="entry name" value="ANKRD13"/>
</dbReference>
<reference evidence="11" key="2">
    <citation type="journal article" date="2013" name="Nature">
        <title>Insights into bilaterian evolution from three spiralian genomes.</title>
        <authorList>
            <person name="Simakov O."/>
            <person name="Marletaz F."/>
            <person name="Cho S.J."/>
            <person name="Edsinger-Gonzales E."/>
            <person name="Havlak P."/>
            <person name="Hellsten U."/>
            <person name="Kuo D.H."/>
            <person name="Larsson T."/>
            <person name="Lv J."/>
            <person name="Arendt D."/>
            <person name="Savage R."/>
            <person name="Osoegawa K."/>
            <person name="de Jong P."/>
            <person name="Grimwood J."/>
            <person name="Chapman J.A."/>
            <person name="Shapiro H."/>
            <person name="Aerts A."/>
            <person name="Otillar R.P."/>
            <person name="Terry A.Y."/>
            <person name="Boore J.L."/>
            <person name="Grigoriev I.V."/>
            <person name="Lindberg D.R."/>
            <person name="Seaver E.C."/>
            <person name="Weisblat D.A."/>
            <person name="Putnam N.H."/>
            <person name="Rokhsar D.S."/>
        </authorList>
    </citation>
    <scope>NUCLEOTIDE SEQUENCE</scope>
    <source>
        <strain evidence="11">I ESC-2004</strain>
    </source>
</reference>
<protein>
    <recommendedName>
        <fullName evidence="9">Ankyrin repeat domain-containing protein</fullName>
    </recommendedName>
</protein>
<keyword evidence="5" id="KW-0472">Membrane</keyword>
<evidence type="ECO:0000256" key="4">
    <source>
        <dbReference type="ARBA" id="ARBA00023043"/>
    </source>
</evidence>
<dbReference type="Pfam" id="PF11904">
    <property type="entry name" value="ANKRD13_C"/>
    <property type="match status" value="1"/>
</dbReference>
<evidence type="ECO:0000259" key="9">
    <source>
        <dbReference type="Pfam" id="PF11904"/>
    </source>
</evidence>
<organism evidence="10 11">
    <name type="scientific">Capitella teleta</name>
    <name type="common">Polychaete worm</name>
    <dbReference type="NCBI Taxonomy" id="283909"/>
    <lineage>
        <taxon>Eukaryota</taxon>
        <taxon>Metazoa</taxon>
        <taxon>Spiralia</taxon>
        <taxon>Lophotrochozoa</taxon>
        <taxon>Annelida</taxon>
        <taxon>Polychaeta</taxon>
        <taxon>Sedentaria</taxon>
        <taxon>Scolecida</taxon>
        <taxon>Capitellidae</taxon>
        <taxon>Capitella</taxon>
    </lineage>
</organism>
<dbReference type="InterPro" id="IPR002110">
    <property type="entry name" value="Ankyrin_rpt"/>
</dbReference>
<dbReference type="FunFam" id="1.25.40.20:FF:000302">
    <property type="entry name" value="Ankyrin repeat containing protein"/>
    <property type="match status" value="1"/>
</dbReference>
<evidence type="ECO:0000313" key="10">
    <source>
        <dbReference type="EnsemblMetazoa" id="CapteP125438"/>
    </source>
</evidence>
<dbReference type="PROSITE" id="PS50297">
    <property type="entry name" value="ANK_REP_REGION"/>
    <property type="match status" value="1"/>
</dbReference>
<proteinExistence type="predicted"/>
<keyword evidence="4 8" id="KW-0040">ANK repeat</keyword>
<keyword evidence="6" id="KW-0143">Chaperone</keyword>
<dbReference type="EnsemblMetazoa" id="CapteT125438">
    <property type="protein sequence ID" value="CapteP125438"/>
    <property type="gene ID" value="CapteG125438"/>
</dbReference>
<sequence length="432" mass="49837">MAEDKYPLHESIFRGDLKRVSKLLRTEDIAKKDVHGNTPLHLAVMLGRKECVHLLLAHGAPVKVKNGQGWSPLAEAISYGDRQTIFSLLRKLKQQSREALETRRPALLTALKDLGDFYLEIKWDFHSWVPLVSRILPSDVCKIYKKGSSIRMDTTLVGFNDRKWERGDITFIFNGELKPQNSLTVLDNKLRVYQTIRYEETEQEMEDEVDILMSSDIVAAQMPTKLITFSRARCGWLFKGDKTEMIGEFKADFYSIHGLTLESRKRREHLSLEDLQKNKALLENLTKGNLMDCGEVQRRQSLPPPAPPDESWEDYLASTPGKPPLFGREQMRKSSSKTFRASIAMSDDFPMSVKDLLDVCEVIAPFKQFNKLREFMQSKLPQGFPVKLEIPVFPTVTAKVTFQQFHWDNNIPKHKFVIPQNYDEDPYRFPDL</sequence>
<dbReference type="AlphaFoldDB" id="X1YYW8"/>
<evidence type="ECO:0000256" key="8">
    <source>
        <dbReference type="PROSITE-ProRule" id="PRU00023"/>
    </source>
</evidence>
<keyword evidence="11" id="KW-1185">Reference proteome</keyword>
<dbReference type="PANTHER" id="PTHR12447:SF25">
    <property type="entry name" value="ANKYRIN REPEAT DOMAIN-CONTAINING PROTEIN 13C"/>
    <property type="match status" value="1"/>
</dbReference>
<comment type="subcellular location">
    <subcellularLocation>
        <location evidence="1">Endoplasmic reticulum membrane</location>
    </subcellularLocation>
</comment>
<dbReference type="InterPro" id="IPR055285">
    <property type="entry name" value="ANKRD13_C"/>
</dbReference>
<dbReference type="Gene3D" id="1.25.40.20">
    <property type="entry name" value="Ankyrin repeat-containing domain"/>
    <property type="match status" value="1"/>
</dbReference>
<feature type="repeat" description="ANK" evidence="8">
    <location>
        <begin position="35"/>
        <end position="67"/>
    </location>
</feature>
<dbReference type="PANTHER" id="PTHR12447">
    <property type="entry name" value="ANKYRIN REPEAT DOMAIN-CONTAINING PROTEIN 13"/>
    <property type="match status" value="1"/>
</dbReference>
<evidence type="ECO:0000256" key="3">
    <source>
        <dbReference type="ARBA" id="ARBA00022824"/>
    </source>
</evidence>
<dbReference type="OMA" id="YPMHQSV"/>
<comment type="function">
    <text evidence="7">Acts as a molecular chaperone for G protein-coupled receptors, regulating their biogenesis and exit from the ER.</text>
</comment>
<keyword evidence="2" id="KW-0677">Repeat</keyword>
<dbReference type="EMBL" id="AMQN01015043">
    <property type="status" value="NOT_ANNOTATED_CDS"/>
    <property type="molecule type" value="Genomic_DNA"/>
</dbReference>
<evidence type="ECO:0000256" key="5">
    <source>
        <dbReference type="ARBA" id="ARBA00023136"/>
    </source>
</evidence>
<keyword evidence="3" id="KW-0256">Endoplasmic reticulum</keyword>